<name>A0A8X7SHX9_BRACI</name>
<sequence>MNPHSLALEEVNAATQFHRSMTSLYNQRHMPAIGLISPQKQWNWMEQTQPSCGDEEHSRNDSFKSNKPLFLLRFRAICNNYFPSLFLYSYLFKNYLQTISDCEKKYLDF</sequence>
<dbReference type="AlphaFoldDB" id="A0A8X7SHX9"/>
<protein>
    <submittedName>
        <fullName evidence="1">Uncharacterized protein</fullName>
    </submittedName>
</protein>
<evidence type="ECO:0000313" key="2">
    <source>
        <dbReference type="Proteomes" id="UP000886595"/>
    </source>
</evidence>
<dbReference type="EMBL" id="JAAMPC010000006">
    <property type="protein sequence ID" value="KAG2306815.1"/>
    <property type="molecule type" value="Genomic_DNA"/>
</dbReference>
<proteinExistence type="predicted"/>
<keyword evidence="2" id="KW-1185">Reference proteome</keyword>
<accession>A0A8X7SHX9</accession>
<reference evidence="1 2" key="1">
    <citation type="submission" date="2020-02" db="EMBL/GenBank/DDBJ databases">
        <authorList>
            <person name="Ma Q."/>
            <person name="Huang Y."/>
            <person name="Song X."/>
            <person name="Pei D."/>
        </authorList>
    </citation>
    <scope>NUCLEOTIDE SEQUENCE [LARGE SCALE GENOMIC DNA]</scope>
    <source>
        <strain evidence="1">Sxm20200214</strain>
        <tissue evidence="1">Leaf</tissue>
    </source>
</reference>
<organism evidence="1 2">
    <name type="scientific">Brassica carinata</name>
    <name type="common">Ethiopian mustard</name>
    <name type="synonym">Abyssinian cabbage</name>
    <dbReference type="NCBI Taxonomy" id="52824"/>
    <lineage>
        <taxon>Eukaryota</taxon>
        <taxon>Viridiplantae</taxon>
        <taxon>Streptophyta</taxon>
        <taxon>Embryophyta</taxon>
        <taxon>Tracheophyta</taxon>
        <taxon>Spermatophyta</taxon>
        <taxon>Magnoliopsida</taxon>
        <taxon>eudicotyledons</taxon>
        <taxon>Gunneridae</taxon>
        <taxon>Pentapetalae</taxon>
        <taxon>rosids</taxon>
        <taxon>malvids</taxon>
        <taxon>Brassicales</taxon>
        <taxon>Brassicaceae</taxon>
        <taxon>Brassiceae</taxon>
        <taxon>Brassica</taxon>
    </lineage>
</organism>
<comment type="caution">
    <text evidence="1">The sequence shown here is derived from an EMBL/GenBank/DDBJ whole genome shotgun (WGS) entry which is preliminary data.</text>
</comment>
<gene>
    <name evidence="1" type="ORF">Bca52824_026563</name>
</gene>
<dbReference type="Proteomes" id="UP000886595">
    <property type="component" value="Unassembled WGS sequence"/>
</dbReference>
<evidence type="ECO:0000313" key="1">
    <source>
        <dbReference type="EMBL" id="KAG2306815.1"/>
    </source>
</evidence>